<name>A0A0E9VKR4_ANGAN</name>
<sequence length="41" mass="4509">MLGKPTDGFYLLLAKGSTVTKGLGSPTAYLVQNKVERRHNF</sequence>
<proteinExistence type="predicted"/>
<reference evidence="1" key="2">
    <citation type="journal article" date="2015" name="Fish Shellfish Immunol.">
        <title>Early steps in the European eel (Anguilla anguilla)-Vibrio vulnificus interaction in the gills: Role of the RtxA13 toxin.</title>
        <authorList>
            <person name="Callol A."/>
            <person name="Pajuelo D."/>
            <person name="Ebbesson L."/>
            <person name="Teles M."/>
            <person name="MacKenzie S."/>
            <person name="Amaro C."/>
        </authorList>
    </citation>
    <scope>NUCLEOTIDE SEQUENCE</scope>
</reference>
<dbReference type="EMBL" id="GBXM01030577">
    <property type="protein sequence ID" value="JAH78000.1"/>
    <property type="molecule type" value="Transcribed_RNA"/>
</dbReference>
<evidence type="ECO:0000313" key="1">
    <source>
        <dbReference type="EMBL" id="JAH78000.1"/>
    </source>
</evidence>
<accession>A0A0E9VKR4</accession>
<dbReference type="AlphaFoldDB" id="A0A0E9VKR4"/>
<reference evidence="1" key="1">
    <citation type="submission" date="2014-11" db="EMBL/GenBank/DDBJ databases">
        <authorList>
            <person name="Amaro Gonzalez C."/>
        </authorList>
    </citation>
    <scope>NUCLEOTIDE SEQUENCE</scope>
</reference>
<organism evidence="1">
    <name type="scientific">Anguilla anguilla</name>
    <name type="common">European freshwater eel</name>
    <name type="synonym">Muraena anguilla</name>
    <dbReference type="NCBI Taxonomy" id="7936"/>
    <lineage>
        <taxon>Eukaryota</taxon>
        <taxon>Metazoa</taxon>
        <taxon>Chordata</taxon>
        <taxon>Craniata</taxon>
        <taxon>Vertebrata</taxon>
        <taxon>Euteleostomi</taxon>
        <taxon>Actinopterygii</taxon>
        <taxon>Neopterygii</taxon>
        <taxon>Teleostei</taxon>
        <taxon>Anguilliformes</taxon>
        <taxon>Anguillidae</taxon>
        <taxon>Anguilla</taxon>
    </lineage>
</organism>
<protein>
    <submittedName>
        <fullName evidence="1">Uncharacterized protein</fullName>
    </submittedName>
</protein>